<name>A0A7R9WKX3_9STRA</name>
<evidence type="ECO:0000259" key="3">
    <source>
        <dbReference type="PROSITE" id="PS50853"/>
    </source>
</evidence>
<dbReference type="InterPro" id="IPR050964">
    <property type="entry name" value="Striated_Muscle_Regulatory"/>
</dbReference>
<gene>
    <name evidence="4" type="ORF">TDUB1175_LOCUS24900</name>
</gene>
<dbReference type="PROSITE" id="PS50853">
    <property type="entry name" value="FN3"/>
    <property type="match status" value="5"/>
</dbReference>
<dbReference type="EMBL" id="HBED01049377">
    <property type="protein sequence ID" value="CAD8326480.1"/>
    <property type="molecule type" value="Transcribed_RNA"/>
</dbReference>
<feature type="domain" description="Fibronectin type-III" evidence="3">
    <location>
        <begin position="1225"/>
        <end position="1325"/>
    </location>
</feature>
<evidence type="ECO:0000313" key="4">
    <source>
        <dbReference type="EMBL" id="CAD8326480.1"/>
    </source>
</evidence>
<feature type="region of interest" description="Disordered" evidence="2">
    <location>
        <begin position="1309"/>
        <end position="1329"/>
    </location>
</feature>
<feature type="domain" description="Fibronectin type-III" evidence="3">
    <location>
        <begin position="1328"/>
        <end position="1430"/>
    </location>
</feature>
<feature type="domain" description="Fibronectin type-III" evidence="3">
    <location>
        <begin position="396"/>
        <end position="507"/>
    </location>
</feature>
<organism evidence="4">
    <name type="scientific">Pseudictyota dubia</name>
    <dbReference type="NCBI Taxonomy" id="2749911"/>
    <lineage>
        <taxon>Eukaryota</taxon>
        <taxon>Sar</taxon>
        <taxon>Stramenopiles</taxon>
        <taxon>Ochrophyta</taxon>
        <taxon>Bacillariophyta</taxon>
        <taxon>Mediophyceae</taxon>
        <taxon>Biddulphiophycidae</taxon>
        <taxon>Eupodiscales</taxon>
        <taxon>Odontellaceae</taxon>
        <taxon>Pseudictyota</taxon>
    </lineage>
</organism>
<accession>A0A7R9WKX3</accession>
<evidence type="ECO:0000256" key="1">
    <source>
        <dbReference type="ARBA" id="ARBA00022737"/>
    </source>
</evidence>
<keyword evidence="1" id="KW-0677">Repeat</keyword>
<protein>
    <recommendedName>
        <fullName evidence="3">Fibronectin type-III domain-containing protein</fullName>
    </recommendedName>
</protein>
<dbReference type="SUPFAM" id="SSF49265">
    <property type="entry name" value="Fibronectin type III"/>
    <property type="match status" value="6"/>
</dbReference>
<dbReference type="InterPro" id="IPR003961">
    <property type="entry name" value="FN3_dom"/>
</dbReference>
<dbReference type="PANTHER" id="PTHR13817">
    <property type="entry name" value="TITIN"/>
    <property type="match status" value="1"/>
</dbReference>
<feature type="domain" description="Fibronectin type-III" evidence="3">
    <location>
        <begin position="1456"/>
        <end position="1561"/>
    </location>
</feature>
<proteinExistence type="predicted"/>
<dbReference type="InterPro" id="IPR013783">
    <property type="entry name" value="Ig-like_fold"/>
</dbReference>
<dbReference type="InterPro" id="IPR036116">
    <property type="entry name" value="FN3_sf"/>
</dbReference>
<sequence>MNSCGNSLSSILVSVHTDPAFAGSAVEKQLSPSYSLQIVRVGSPSFITQHFEQPGVSGNFRLAYAGEETSTLTPFSSATEMRRALEALSEVVTVSVSKGRNSYALPGICVDVSSGSSTVACSASCTCDFSSNGLQANDLVKLAGDWYRVSAEYSGSETEFQLGTAENALIQDHYVGSLDLVEAELLLWSGGFEWAITFHKVNGAMHQLTSPKHHLLPADTTVDIGVADCVKCLYVSGLSMWKQHYVRVRAQNAHGWSTFSSTVQAIPKAIPSSPSDTSVLVISGNCLEVSFSPPAMPDDPSDITSYVLEWNFGATFDNLPSDASCSSHRYGRCSFTDTTVPIPFRVEVCNLVAGETYFVRVAARNSVEAQKVDPSGSPPDNTNWSSVLSAVPEDQVPDPPVHVLTSGMARNALQVIFEPPARDGGQTITEYIFSWDTNDDFSSKSSVVVDAATLDALIPESTLVYNLIPSSPALTCGTDYFVRVQAANGVGTGEATSSLPASPTGPPGAPKSGLLTTLLSSALPITEATITWDEPSKTGGCGCGGDSISGYEVEWWSMRKQPEVQEVRLQYTSSLSATTFSLSLSPTPLIKKETAMLPWDAPADLVRRELLNLGWDETADVMVLRDVDVTRTTLANGYTWTITFGDNPDSKLNDGDQVALVGILNENGDLGAPSLSISTIQDGRRSQGEQEIQFLQILGTGTAHGFYRLKFEGSGYTSYISAHATANELQVALQQLSTVGQVEVTQNDSIDQSSIGTVGALIHHYSITFMSNVGNVGRLVVDSDNLLTSNGDASVVIYGGDNSLDLLNLKDSGAVPGEVPVDYGSSGLLGSSLRSFTINGLKSGLEYFVAVSAKNGKHGNGERLIPSPGSIIPPLQVPGSPLNVSLSVNYGYSDSILAHFSPPVSNGGDEIIRYRVELDPTASFDDPITQDFECPTNNKRTVWRIETVSSGGGKINGGSFQLRLDANGYSYTTSEIAYDAVALSYNETGTAEELPPIFSAQDGSATVSTSPATEIENTVFEGDRLRFSGQNAPYKYYKIASVDTNVVTLTEPFAGLGGIQSKTTRHYGGRGDPSSSRIHCQVNIDLCDSSIEAKSGSVQNKLQDLTGPVTAGVLVDRDGPNEFNGFVWRVTFMDDAPDSGSDFALSLATKSLTTAGGVGTASVVTTLVTDGITYGFCVGSLVVPSRGGLVKGLAYNVRVSAANSIGYSLPMAAKKVQAPMVVPGAPTGVTLDVLSATELRVMFGNPTDNGGDTVVQYRIEYDISSDFSNPEYTYLDYLAGGAPFSKTISGLSSGTSYFVRVSAKNSQGYGISQESTPRSLNPHQKPSAPSNVRLFATSDTMLTVGWGAPVSNGGDEVLMYRVEWDTAPGFTSRSLPPHKGYIDLEASLHRSYTIELLSEEKSYYFRVAAINSAGVGIYQNSNPLQKSPKLQIPGNPHSLVASTGIAAGTVEVSWQPPRIPHHGIQCSGTDEIPIECPTPYGGGNPASDGGEALTAYELQWNESPGFVGADGGRLTLPETITSYTLQHLIGGRTYYVRVLARNSLGSGYFCQNSSLSGMARCNGDRISAIAHP</sequence>
<dbReference type="CDD" id="cd00063">
    <property type="entry name" value="FN3"/>
    <property type="match status" value="5"/>
</dbReference>
<evidence type="ECO:0000256" key="2">
    <source>
        <dbReference type="SAM" id="MobiDB-lite"/>
    </source>
</evidence>
<dbReference type="SMART" id="SM00060">
    <property type="entry name" value="FN3"/>
    <property type="match status" value="7"/>
</dbReference>
<dbReference type="PRINTS" id="PR00014">
    <property type="entry name" value="FNTYPEIII"/>
</dbReference>
<reference evidence="4" key="1">
    <citation type="submission" date="2021-01" db="EMBL/GenBank/DDBJ databases">
        <authorList>
            <person name="Corre E."/>
            <person name="Pelletier E."/>
            <person name="Niang G."/>
            <person name="Scheremetjew M."/>
            <person name="Finn R."/>
            <person name="Kale V."/>
            <person name="Holt S."/>
            <person name="Cochrane G."/>
            <person name="Meng A."/>
            <person name="Brown T."/>
            <person name="Cohen L."/>
        </authorList>
    </citation>
    <scope>NUCLEOTIDE SEQUENCE</scope>
    <source>
        <strain evidence="4">CCMP147</strain>
    </source>
</reference>
<dbReference type="Gene3D" id="2.60.40.10">
    <property type="entry name" value="Immunoglobulins"/>
    <property type="match status" value="5"/>
</dbReference>
<dbReference type="Pfam" id="PF00041">
    <property type="entry name" value="fn3"/>
    <property type="match status" value="3"/>
</dbReference>
<feature type="domain" description="Fibronectin type-III" evidence="3">
    <location>
        <begin position="273"/>
        <end position="390"/>
    </location>
</feature>
<dbReference type="PANTHER" id="PTHR13817:SF73">
    <property type="entry name" value="FIBRONECTIN TYPE-III DOMAIN-CONTAINING PROTEIN"/>
    <property type="match status" value="1"/>
</dbReference>